<organism evidence="5 6">
    <name type="scientific">Anaerosporomusa subterranea</name>
    <dbReference type="NCBI Taxonomy" id="1794912"/>
    <lineage>
        <taxon>Bacteria</taxon>
        <taxon>Bacillati</taxon>
        <taxon>Bacillota</taxon>
        <taxon>Negativicutes</taxon>
        <taxon>Acetonemataceae</taxon>
        <taxon>Anaerosporomusa</taxon>
    </lineage>
</organism>
<evidence type="ECO:0000256" key="3">
    <source>
        <dbReference type="ARBA" id="ARBA00022777"/>
    </source>
</evidence>
<reference evidence="5 6" key="1">
    <citation type="submission" date="2016-02" db="EMBL/GenBank/DDBJ databases">
        <title>Anaerosporomusa subterraneum gen. nov., sp. nov., a spore-forming obligate anaerobe isolated from saprolite.</title>
        <authorList>
            <person name="Choi J.K."/>
            <person name="Shah M."/>
            <person name="Yee N."/>
        </authorList>
    </citation>
    <scope>NUCLEOTIDE SEQUENCE [LARGE SCALE GENOMIC DNA]</scope>
    <source>
        <strain evidence="5 6">RU4</strain>
    </source>
</reference>
<dbReference type="InterPro" id="IPR043129">
    <property type="entry name" value="ATPase_NBD"/>
</dbReference>
<proteinExistence type="inferred from homology"/>
<evidence type="ECO:0000256" key="2">
    <source>
        <dbReference type="ARBA" id="ARBA00022679"/>
    </source>
</evidence>
<dbReference type="Proteomes" id="UP000076268">
    <property type="component" value="Unassembled WGS sequence"/>
</dbReference>
<sequence length="464" mass="51127">MTQYLLVDFGTTRVKSAIADLETGQISHIDSRPACTIPAVEHENSEIPIKKFQDQFAALCTEYYIERGISFTGIMLSCQMHGFSVLRSNYEPASGYITWKDERSSLSIAGKTSWDLFNQHFGARFRPITGMNPRPGLPVFNLLHMARQGTIPKNAIVVSLSEVLCLVSNDYTDLIHPTMLAGLGIYDIEELEIATDFLQFISDETGCVIRYSSSADETKCGGFWHSPIGKKVPIYVGVGDHQCTVLGAGNIPGETLSINLGTGSQVAAIDFQYALNEQVEKRPYFGESNLTTITHIPAGRALTEYIGFLEDVSRMVGNPGDVFWDLLSKTDVKAALEAELEFDLGIFSSCWRYSSGGGIRNINESKFTLKNYFSGLLGSFCRQYQAVAQCIDPSRALTKCILSGGIPQKLPQIAEILSVQLNREVVRTEAIDEALIGLRTLALVASGRAPDYKQASKFFAFEKK</sequence>
<dbReference type="Gene3D" id="3.30.420.40">
    <property type="match status" value="2"/>
</dbReference>
<evidence type="ECO:0000259" key="4">
    <source>
        <dbReference type="Pfam" id="PF00370"/>
    </source>
</evidence>
<keyword evidence="6" id="KW-1185">Reference proteome</keyword>
<keyword evidence="3" id="KW-0418">Kinase</keyword>
<accession>A0A154BS24</accession>
<comment type="caution">
    <text evidence="5">The sequence shown here is derived from an EMBL/GenBank/DDBJ whole genome shotgun (WGS) entry which is preliminary data.</text>
</comment>
<protein>
    <recommendedName>
        <fullName evidence="4">Carbohydrate kinase FGGY N-terminal domain-containing protein</fullName>
    </recommendedName>
</protein>
<dbReference type="PANTHER" id="PTHR10196">
    <property type="entry name" value="SUGAR KINASE"/>
    <property type="match status" value="1"/>
</dbReference>
<name>A0A154BS24_ANASB</name>
<dbReference type="EMBL" id="LSGP01000017">
    <property type="protein sequence ID" value="KYZ76665.1"/>
    <property type="molecule type" value="Genomic_DNA"/>
</dbReference>
<keyword evidence="2" id="KW-0808">Transferase</keyword>
<dbReference type="CDD" id="cd07777">
    <property type="entry name" value="ASKHA_NBD_FGGY_SHK"/>
    <property type="match status" value="1"/>
</dbReference>
<dbReference type="PANTHER" id="PTHR10196:SF67">
    <property type="entry name" value="SEDOHEPTULOKINASE"/>
    <property type="match status" value="1"/>
</dbReference>
<dbReference type="Pfam" id="PF00370">
    <property type="entry name" value="FGGY_N"/>
    <property type="match status" value="1"/>
</dbReference>
<feature type="domain" description="Carbohydrate kinase FGGY N-terminal" evidence="4">
    <location>
        <begin position="4"/>
        <end position="247"/>
    </location>
</feature>
<evidence type="ECO:0000313" key="5">
    <source>
        <dbReference type="EMBL" id="KYZ76665.1"/>
    </source>
</evidence>
<evidence type="ECO:0000313" key="6">
    <source>
        <dbReference type="Proteomes" id="UP000076268"/>
    </source>
</evidence>
<comment type="similarity">
    <text evidence="1">Belongs to the FGGY kinase family.</text>
</comment>
<dbReference type="AlphaFoldDB" id="A0A154BS24"/>
<dbReference type="STRING" id="1794912.AXX12_09605"/>
<evidence type="ECO:0000256" key="1">
    <source>
        <dbReference type="ARBA" id="ARBA00009156"/>
    </source>
</evidence>
<dbReference type="InterPro" id="IPR018484">
    <property type="entry name" value="FGGY_N"/>
</dbReference>
<gene>
    <name evidence="5" type="ORF">AXX12_09605</name>
</gene>
<dbReference type="GO" id="GO:0006071">
    <property type="term" value="P:glycerol metabolic process"/>
    <property type="evidence" value="ECO:0007669"/>
    <property type="project" value="TreeGrafter"/>
</dbReference>
<dbReference type="GO" id="GO:0050277">
    <property type="term" value="F:sedoheptulokinase activity"/>
    <property type="evidence" value="ECO:0007669"/>
    <property type="project" value="TreeGrafter"/>
</dbReference>
<dbReference type="RefSeq" id="WP_066242522.1">
    <property type="nucleotide sequence ID" value="NZ_LSGP01000017.1"/>
</dbReference>
<dbReference type="GO" id="GO:0005829">
    <property type="term" value="C:cytosol"/>
    <property type="evidence" value="ECO:0007669"/>
    <property type="project" value="TreeGrafter"/>
</dbReference>
<dbReference type="SUPFAM" id="SSF53067">
    <property type="entry name" value="Actin-like ATPase domain"/>
    <property type="match status" value="2"/>
</dbReference>